<accession>A0AC61R7X7</accession>
<proteinExistence type="predicted"/>
<organism evidence="1 2">
    <name type="scientific">Dubosiella muris</name>
    <dbReference type="NCBI Taxonomy" id="3038133"/>
    <lineage>
        <taxon>Bacteria</taxon>
        <taxon>Bacillati</taxon>
        <taxon>Bacillota</taxon>
        <taxon>Erysipelotrichia</taxon>
        <taxon>Erysipelotrichales</taxon>
        <taxon>Erysipelotrichaceae</taxon>
        <taxon>Dubosiella</taxon>
    </lineage>
</organism>
<name>A0AC61R7X7_9FIRM</name>
<evidence type="ECO:0000313" key="1">
    <source>
        <dbReference type="EMBL" id="TGY66251.1"/>
    </source>
</evidence>
<gene>
    <name evidence="1" type="ORF">E5336_05235</name>
</gene>
<protein>
    <submittedName>
        <fullName evidence="1">GtrA family protein</fullName>
    </submittedName>
</protein>
<dbReference type="EMBL" id="SRYG01000008">
    <property type="protein sequence ID" value="TGY66251.1"/>
    <property type="molecule type" value="Genomic_DNA"/>
</dbReference>
<dbReference type="Proteomes" id="UP000308836">
    <property type="component" value="Unassembled WGS sequence"/>
</dbReference>
<reference evidence="1" key="1">
    <citation type="submission" date="2019-04" db="EMBL/GenBank/DDBJ databases">
        <title>Microbes associate with the intestines of laboratory mice.</title>
        <authorList>
            <person name="Navarre W."/>
            <person name="Wong E."/>
            <person name="Huang K."/>
            <person name="Tropini C."/>
            <person name="Ng K."/>
            <person name="Yu B."/>
        </authorList>
    </citation>
    <scope>NUCLEOTIDE SEQUENCE</scope>
    <source>
        <strain evidence="1">NM09_H32</strain>
    </source>
</reference>
<sequence>MKEGFAYTGVGILTTLVNALVFWVALKIADPLIANLLAWIVAVVFAYGVNAKLVFGRKVTRSGFRSFCLLRLASLGLENVLFALGLWLNGKPLPLKAAIAVVTVVANYVGCRKTVFRKEDSHAISHDHRPLPQ</sequence>
<keyword evidence="2" id="KW-1185">Reference proteome</keyword>
<evidence type="ECO:0000313" key="2">
    <source>
        <dbReference type="Proteomes" id="UP000308836"/>
    </source>
</evidence>
<comment type="caution">
    <text evidence="1">The sequence shown here is derived from an EMBL/GenBank/DDBJ whole genome shotgun (WGS) entry which is preliminary data.</text>
</comment>